<dbReference type="EMBL" id="MN740876">
    <property type="protein sequence ID" value="QHU16066.1"/>
    <property type="molecule type" value="Genomic_DNA"/>
</dbReference>
<evidence type="ECO:0000256" key="3">
    <source>
        <dbReference type="ARBA" id="ARBA00022840"/>
    </source>
</evidence>
<dbReference type="InterPro" id="IPR050238">
    <property type="entry name" value="DNA_Rep/Repair_Clamp_Loader"/>
</dbReference>
<evidence type="ECO:0008006" key="5">
    <source>
        <dbReference type="Google" id="ProtNLM"/>
    </source>
</evidence>
<keyword evidence="2" id="KW-0547">Nucleotide-binding</keyword>
<dbReference type="GO" id="GO:0005663">
    <property type="term" value="C:DNA replication factor C complex"/>
    <property type="evidence" value="ECO:0007669"/>
    <property type="project" value="TreeGrafter"/>
</dbReference>
<keyword evidence="3" id="KW-0067">ATP-binding</keyword>
<keyword evidence="1" id="KW-0235">DNA replication</keyword>
<protein>
    <recommendedName>
        <fullName evidence="5">AAA+ ATPase domain-containing protein</fullName>
    </recommendedName>
</protein>
<dbReference type="GO" id="GO:0006281">
    <property type="term" value="P:DNA repair"/>
    <property type="evidence" value="ECO:0007669"/>
    <property type="project" value="TreeGrafter"/>
</dbReference>
<dbReference type="GO" id="GO:0006261">
    <property type="term" value="P:DNA-templated DNA replication"/>
    <property type="evidence" value="ECO:0007669"/>
    <property type="project" value="TreeGrafter"/>
</dbReference>
<dbReference type="GO" id="GO:0003689">
    <property type="term" value="F:DNA clamp loader activity"/>
    <property type="evidence" value="ECO:0007669"/>
    <property type="project" value="TreeGrafter"/>
</dbReference>
<organism evidence="4">
    <name type="scientific">viral metagenome</name>
    <dbReference type="NCBI Taxonomy" id="1070528"/>
    <lineage>
        <taxon>unclassified sequences</taxon>
        <taxon>metagenomes</taxon>
        <taxon>organismal metagenomes</taxon>
    </lineage>
</organism>
<dbReference type="PANTHER" id="PTHR11669">
    <property type="entry name" value="REPLICATION FACTOR C / DNA POLYMERASE III GAMMA-TAU SUBUNIT"/>
    <property type="match status" value="1"/>
</dbReference>
<dbReference type="SUPFAM" id="SSF52540">
    <property type="entry name" value="P-loop containing nucleoside triphosphate hydrolases"/>
    <property type="match status" value="1"/>
</dbReference>
<dbReference type="InterPro" id="IPR027417">
    <property type="entry name" value="P-loop_NTPase"/>
</dbReference>
<dbReference type="PANTHER" id="PTHR11669:SF20">
    <property type="entry name" value="REPLICATION FACTOR C SUBUNIT 4"/>
    <property type="match status" value="1"/>
</dbReference>
<reference evidence="4" key="1">
    <citation type="journal article" date="2020" name="Nature">
        <title>Giant virus diversity and host interactions through global metagenomics.</title>
        <authorList>
            <person name="Schulz F."/>
            <person name="Roux S."/>
            <person name="Paez-Espino D."/>
            <person name="Jungbluth S."/>
            <person name="Walsh D.A."/>
            <person name="Denef V.J."/>
            <person name="McMahon K.D."/>
            <person name="Konstantinidis K.T."/>
            <person name="Eloe-Fadrosh E.A."/>
            <person name="Kyrpides N.C."/>
            <person name="Woyke T."/>
        </authorList>
    </citation>
    <scope>NUCLEOTIDE SEQUENCE</scope>
    <source>
        <strain evidence="4">GVMAG-S-3300011013-78</strain>
    </source>
</reference>
<accession>A0A6C0KG02</accession>
<evidence type="ECO:0000313" key="4">
    <source>
        <dbReference type="EMBL" id="QHU16066.1"/>
    </source>
</evidence>
<dbReference type="AlphaFoldDB" id="A0A6C0KG02"/>
<dbReference type="GO" id="GO:0005524">
    <property type="term" value="F:ATP binding"/>
    <property type="evidence" value="ECO:0007669"/>
    <property type="project" value="UniProtKB-KW"/>
</dbReference>
<sequence length="264" mass="31814">MLSIHQDIYHKLDYFIKIRKIPNIIFYGPHGSGKKTLMNDFLKNIYNNLDVEKYIMKINCGHGKGIKFIREELKFFGKSNINNQQGDIFKSIILLNADKLTCDAQSALRRCIETYSHNTRFFIIVEDKNKLLKPILSRFCEIYIALPIIDSKQVQLYEYHLNKELVNNSKIEKYEWIKNNIEKDRNIQYYLAMSDSLYEKGFHIFDLLNYFERETDINELTKYTYLSYFDKIRIEFRDERMIIFIVIYYLFMRPNVNLENVSFM</sequence>
<evidence type="ECO:0000256" key="1">
    <source>
        <dbReference type="ARBA" id="ARBA00022705"/>
    </source>
</evidence>
<dbReference type="Gene3D" id="3.40.50.300">
    <property type="entry name" value="P-loop containing nucleotide triphosphate hydrolases"/>
    <property type="match status" value="1"/>
</dbReference>
<evidence type="ECO:0000256" key="2">
    <source>
        <dbReference type="ARBA" id="ARBA00022741"/>
    </source>
</evidence>
<name>A0A6C0KG02_9ZZZZ</name>
<proteinExistence type="predicted"/>